<dbReference type="SMART" id="SM00448">
    <property type="entry name" value="REC"/>
    <property type="match status" value="1"/>
</dbReference>
<dbReference type="PANTHER" id="PTHR43228">
    <property type="entry name" value="TWO-COMPONENT RESPONSE REGULATOR"/>
    <property type="match status" value="1"/>
</dbReference>
<dbReference type="RefSeq" id="WP_024981099.1">
    <property type="nucleotide sequence ID" value="NZ_CBCRUM010000002.1"/>
</dbReference>
<protein>
    <submittedName>
        <fullName evidence="3">Response regulator receiver domain-containing protein</fullName>
    </submittedName>
</protein>
<evidence type="ECO:0000259" key="2">
    <source>
        <dbReference type="PROSITE" id="PS50110"/>
    </source>
</evidence>
<dbReference type="EMBL" id="FOUT01000003">
    <property type="protein sequence ID" value="SFM85767.1"/>
    <property type="molecule type" value="Genomic_DNA"/>
</dbReference>
<evidence type="ECO:0000313" key="3">
    <source>
        <dbReference type="EMBL" id="SFM85767.1"/>
    </source>
</evidence>
<feature type="modified residue" description="4-aspartylphosphate" evidence="1">
    <location>
        <position position="65"/>
    </location>
</feature>
<keyword evidence="1" id="KW-0597">Phosphoprotein</keyword>
<dbReference type="InterPro" id="IPR001789">
    <property type="entry name" value="Sig_transdc_resp-reg_receiver"/>
</dbReference>
<dbReference type="SUPFAM" id="SSF52172">
    <property type="entry name" value="CheY-like"/>
    <property type="match status" value="1"/>
</dbReference>
<dbReference type="Gene3D" id="3.40.50.2300">
    <property type="match status" value="1"/>
</dbReference>
<dbReference type="eggNOG" id="COG0784">
    <property type="taxonomic scope" value="Bacteria"/>
</dbReference>
<reference evidence="4" key="1">
    <citation type="submission" date="2016-10" db="EMBL/GenBank/DDBJ databases">
        <authorList>
            <person name="Varghese N."/>
            <person name="Submissions S."/>
        </authorList>
    </citation>
    <scope>NUCLEOTIDE SEQUENCE [LARGE SCALE GENOMIC DNA]</scope>
    <source>
        <strain evidence="4">DSM 4002</strain>
    </source>
</reference>
<sequence>MFNTLLYIDDDPIALLICKKVNTKIAFCKEVITAKNGQDALELYQKLSEDKSEIAIKQIDLIFLDLNMPVMNGWKFLETFTNEEYSRFNKTTKVIIISSTIDPQDLARAKNFPIVVDFLPKPITVEMLEYLMEKLK</sequence>
<proteinExistence type="predicted"/>
<dbReference type="InterPro" id="IPR011006">
    <property type="entry name" value="CheY-like_superfamily"/>
</dbReference>
<feature type="domain" description="Response regulatory" evidence="2">
    <location>
        <begin position="4"/>
        <end position="136"/>
    </location>
</feature>
<dbReference type="Proteomes" id="UP000182961">
    <property type="component" value="Unassembled WGS sequence"/>
</dbReference>
<name>A0A1I4U9Y6_9FLAO</name>
<dbReference type="PROSITE" id="PS50110">
    <property type="entry name" value="RESPONSE_REGULATORY"/>
    <property type="match status" value="1"/>
</dbReference>
<evidence type="ECO:0000256" key="1">
    <source>
        <dbReference type="PROSITE-ProRule" id="PRU00169"/>
    </source>
</evidence>
<accession>A0A1I4U9Y6</accession>
<dbReference type="InterPro" id="IPR052048">
    <property type="entry name" value="ST_Response_Regulator"/>
</dbReference>
<evidence type="ECO:0000313" key="4">
    <source>
        <dbReference type="Proteomes" id="UP000182961"/>
    </source>
</evidence>
<gene>
    <name evidence="3" type="ORF">SAMN05444143_10367</name>
</gene>
<keyword evidence="4" id="KW-1185">Reference proteome</keyword>
<dbReference type="PANTHER" id="PTHR43228:SF1">
    <property type="entry name" value="TWO-COMPONENT RESPONSE REGULATOR ARR22"/>
    <property type="match status" value="1"/>
</dbReference>
<organism evidence="3 4">
    <name type="scientific">Flavobacterium succinicans</name>
    <dbReference type="NCBI Taxonomy" id="29536"/>
    <lineage>
        <taxon>Bacteria</taxon>
        <taxon>Pseudomonadati</taxon>
        <taxon>Bacteroidota</taxon>
        <taxon>Flavobacteriia</taxon>
        <taxon>Flavobacteriales</taxon>
        <taxon>Flavobacteriaceae</taxon>
        <taxon>Flavobacterium</taxon>
    </lineage>
</organism>
<dbReference type="AlphaFoldDB" id="A0A1I4U9Y6"/>
<dbReference type="Pfam" id="PF00072">
    <property type="entry name" value="Response_reg"/>
    <property type="match status" value="1"/>
</dbReference>
<dbReference type="GO" id="GO:0000160">
    <property type="term" value="P:phosphorelay signal transduction system"/>
    <property type="evidence" value="ECO:0007669"/>
    <property type="project" value="InterPro"/>
</dbReference>